<sequence>MKRIAIALISLLALTSCGTDAPEKIAKGQVISCTQIETDATKKTGTTLTCLDGNSEVLLESINGPAVINVWGSWCVPCREEMPFLRELAATGKVKIIGIDVEEADMESARKFVVEQGMNWPNLYDADGSTKSSFGMGVPITWYLNSKGEAVHKHIGVLKSRNQLFSDVEKYLGINL</sequence>
<evidence type="ECO:0000256" key="1">
    <source>
        <dbReference type="ARBA" id="ARBA00004196"/>
    </source>
</evidence>
<dbReference type="PANTHER" id="PTHR42852:SF13">
    <property type="entry name" value="PROTEIN DIPZ"/>
    <property type="match status" value="1"/>
</dbReference>
<dbReference type="Pfam" id="PF08534">
    <property type="entry name" value="Redoxin"/>
    <property type="match status" value="1"/>
</dbReference>
<dbReference type="AlphaFoldDB" id="A0A6J6UXR0"/>
<dbReference type="GO" id="GO:0030313">
    <property type="term" value="C:cell envelope"/>
    <property type="evidence" value="ECO:0007669"/>
    <property type="project" value="UniProtKB-SubCell"/>
</dbReference>
<dbReference type="PROSITE" id="PS00194">
    <property type="entry name" value="THIOREDOXIN_1"/>
    <property type="match status" value="1"/>
</dbReference>
<protein>
    <submittedName>
        <fullName evidence="4">Unannotated protein</fullName>
    </submittedName>
</protein>
<reference evidence="4" key="1">
    <citation type="submission" date="2020-05" db="EMBL/GenBank/DDBJ databases">
        <authorList>
            <person name="Chiriac C."/>
            <person name="Salcher M."/>
            <person name="Ghai R."/>
            <person name="Kavagutti S V."/>
        </authorList>
    </citation>
    <scope>NUCLEOTIDE SEQUENCE</scope>
</reference>
<accession>A0A6J6UXR0</accession>
<dbReference type="GO" id="GO:0016491">
    <property type="term" value="F:oxidoreductase activity"/>
    <property type="evidence" value="ECO:0007669"/>
    <property type="project" value="InterPro"/>
</dbReference>
<dbReference type="EMBL" id="CAEZZJ010000133">
    <property type="protein sequence ID" value="CAB4763483.1"/>
    <property type="molecule type" value="Genomic_DNA"/>
</dbReference>
<proteinExistence type="predicted"/>
<gene>
    <name evidence="4" type="ORF">UFOPK2852_00940</name>
</gene>
<comment type="subcellular location">
    <subcellularLocation>
        <location evidence="1">Cell envelope</location>
    </subcellularLocation>
</comment>
<name>A0A6J6UXR0_9ZZZZ</name>
<keyword evidence="2" id="KW-0201">Cytochrome c-type biogenesis</keyword>
<dbReference type="SUPFAM" id="SSF52833">
    <property type="entry name" value="Thioredoxin-like"/>
    <property type="match status" value="1"/>
</dbReference>
<evidence type="ECO:0000313" key="4">
    <source>
        <dbReference type="EMBL" id="CAB4763483.1"/>
    </source>
</evidence>
<dbReference type="PANTHER" id="PTHR42852">
    <property type="entry name" value="THIOL:DISULFIDE INTERCHANGE PROTEIN DSBE"/>
    <property type="match status" value="1"/>
</dbReference>
<dbReference type="GO" id="GO:0017004">
    <property type="term" value="P:cytochrome complex assembly"/>
    <property type="evidence" value="ECO:0007669"/>
    <property type="project" value="UniProtKB-KW"/>
</dbReference>
<organism evidence="4">
    <name type="scientific">freshwater metagenome</name>
    <dbReference type="NCBI Taxonomy" id="449393"/>
    <lineage>
        <taxon>unclassified sequences</taxon>
        <taxon>metagenomes</taxon>
        <taxon>ecological metagenomes</taxon>
    </lineage>
</organism>
<dbReference type="InterPro" id="IPR013766">
    <property type="entry name" value="Thioredoxin_domain"/>
</dbReference>
<dbReference type="InterPro" id="IPR017937">
    <property type="entry name" value="Thioredoxin_CS"/>
</dbReference>
<evidence type="ECO:0000259" key="3">
    <source>
        <dbReference type="PROSITE" id="PS51352"/>
    </source>
</evidence>
<dbReference type="Gene3D" id="3.40.30.10">
    <property type="entry name" value="Glutaredoxin"/>
    <property type="match status" value="1"/>
</dbReference>
<evidence type="ECO:0000256" key="2">
    <source>
        <dbReference type="ARBA" id="ARBA00022748"/>
    </source>
</evidence>
<dbReference type="InterPro" id="IPR050553">
    <property type="entry name" value="Thioredoxin_ResA/DsbE_sf"/>
</dbReference>
<dbReference type="PROSITE" id="PS51352">
    <property type="entry name" value="THIOREDOXIN_2"/>
    <property type="match status" value="1"/>
</dbReference>
<dbReference type="PROSITE" id="PS51257">
    <property type="entry name" value="PROKAR_LIPOPROTEIN"/>
    <property type="match status" value="1"/>
</dbReference>
<dbReference type="InterPro" id="IPR013740">
    <property type="entry name" value="Redoxin"/>
</dbReference>
<dbReference type="InterPro" id="IPR036249">
    <property type="entry name" value="Thioredoxin-like_sf"/>
</dbReference>
<feature type="domain" description="Thioredoxin" evidence="3">
    <location>
        <begin position="37"/>
        <end position="173"/>
    </location>
</feature>
<dbReference type="CDD" id="cd02966">
    <property type="entry name" value="TlpA_like_family"/>
    <property type="match status" value="1"/>
</dbReference>